<comment type="catalytic activity">
    <reaction evidence="8">
        <text>L-seryl-[protein] + ATP = 3-O-(5'-adenylyl)-L-seryl-[protein] + diphosphate</text>
        <dbReference type="Rhea" id="RHEA:58120"/>
        <dbReference type="Rhea" id="RHEA-COMP:9863"/>
        <dbReference type="Rhea" id="RHEA-COMP:15073"/>
        <dbReference type="ChEBI" id="CHEBI:29999"/>
        <dbReference type="ChEBI" id="CHEBI:30616"/>
        <dbReference type="ChEBI" id="CHEBI:33019"/>
        <dbReference type="ChEBI" id="CHEBI:142516"/>
        <dbReference type="EC" id="2.7.7.108"/>
    </reaction>
</comment>
<feature type="binding site" evidence="8">
    <location>
        <position position="170"/>
    </location>
    <ligand>
        <name>ATP</name>
        <dbReference type="ChEBI" id="CHEBI:30616"/>
    </ligand>
</feature>
<dbReference type="PANTHER" id="PTHR32057">
    <property type="entry name" value="PROTEIN ADENYLYLTRANSFERASE SELO, MITOCHONDRIAL"/>
    <property type="match status" value="1"/>
</dbReference>
<keyword evidence="8" id="KW-0464">Manganese</keyword>
<dbReference type="GO" id="GO:0030145">
    <property type="term" value="F:manganese ion binding"/>
    <property type="evidence" value="ECO:0007669"/>
    <property type="project" value="UniProtKB-UniRule"/>
</dbReference>
<dbReference type="NCBIfam" id="NF000658">
    <property type="entry name" value="PRK00029.1"/>
    <property type="match status" value="1"/>
</dbReference>
<comment type="cofactor">
    <cofactor evidence="8">
        <name>Mg(2+)</name>
        <dbReference type="ChEBI" id="CHEBI:18420"/>
    </cofactor>
    <cofactor evidence="8">
        <name>Mn(2+)</name>
        <dbReference type="ChEBI" id="CHEBI:29035"/>
    </cofactor>
</comment>
<comment type="function">
    <text evidence="8">Nucleotidyltransferase involved in the post-translational modification of proteins. It can catalyze the addition of adenosine monophosphate (AMP) or uridine monophosphate (UMP) to a protein, resulting in modifications known as AMPylation and UMPylation.</text>
</comment>
<evidence type="ECO:0000256" key="4">
    <source>
        <dbReference type="ARBA" id="ARBA00022723"/>
    </source>
</evidence>
<protein>
    <recommendedName>
        <fullName evidence="8">Protein nucleotidyltransferase YdiU</fullName>
        <ecNumber evidence="8">2.7.7.-</ecNumber>
    </recommendedName>
    <alternativeName>
        <fullName evidence="8">Protein adenylyltransferase YdiU</fullName>
        <ecNumber evidence="8">2.7.7.108</ecNumber>
    </alternativeName>
    <alternativeName>
        <fullName evidence="8">Protein uridylyltransferase YdiU</fullName>
        <ecNumber evidence="8">2.7.7.-</ecNumber>
    </alternativeName>
</protein>
<evidence type="ECO:0000256" key="7">
    <source>
        <dbReference type="ARBA" id="ARBA00022842"/>
    </source>
</evidence>
<organism evidence="9 10">
    <name type="scientific">Falsigemmobacter faecalis</name>
    <dbReference type="NCBI Taxonomy" id="2488730"/>
    <lineage>
        <taxon>Bacteria</taxon>
        <taxon>Pseudomonadati</taxon>
        <taxon>Pseudomonadota</taxon>
        <taxon>Alphaproteobacteria</taxon>
        <taxon>Rhodobacterales</taxon>
        <taxon>Paracoccaceae</taxon>
        <taxon>Falsigemmobacter</taxon>
    </lineage>
</organism>
<sequence length="474" mass="51665">MQFDNLYARLPDRMFARVPPTPVAEPGLIAVNDTLARKLGLDPDWLKSPEGLAVLAGNALPEGAEPLAQAYAGQQFGNWVPQLGDGRAVLLGELIARDGSHQDWQLKGAGRTPFSRGGDGRAWMGPVIREYLISEAMHALGVPTTRALAAVTTGEPVWREGALPGAILSRIAPSHIRVGTFQYFSAREDLEALRLLTDLACTRHYPGVSGAEGLLEAATLAQAELVAQWMSFGFIHGVMNTDNAHVGGITIDYGPCAFMDGYHPDKVFSSIDRNGRYAYSNQPQIAVWNIAQLASALLPLMDTDEAKAVERATAIVHRYAELYQAAWARRFRAKLGLLTEEEGDIALIHRLLDRMAKLNADFTRTFRGLAEGRARDEFAEPEAFDAWEAEWLARLAREGSPVEQARARIAAVSPALIPRNHRIEGAIASAVAGDIAPFHRLEAALKTPFTAAADDPLRHAPLQNEIVRQTFCGT</sequence>
<keyword evidence="7 8" id="KW-0460">Magnesium</keyword>
<dbReference type="EMBL" id="RRAZ01000006">
    <property type="protein sequence ID" value="RRH76680.1"/>
    <property type="molecule type" value="Genomic_DNA"/>
</dbReference>
<gene>
    <name evidence="8" type="primary">ydiU</name>
    <name evidence="8" type="synonym">selO</name>
    <name evidence="9" type="ORF">EG244_05800</name>
</gene>
<proteinExistence type="inferred from homology"/>
<keyword evidence="6 8" id="KW-0067">ATP-binding</keyword>
<comment type="catalytic activity">
    <reaction evidence="8">
        <text>L-histidyl-[protein] + UTP = N(tele)-(5'-uridylyl)-L-histidyl-[protein] + diphosphate</text>
        <dbReference type="Rhea" id="RHEA:83891"/>
        <dbReference type="Rhea" id="RHEA-COMP:9745"/>
        <dbReference type="Rhea" id="RHEA-COMP:20239"/>
        <dbReference type="ChEBI" id="CHEBI:29979"/>
        <dbReference type="ChEBI" id="CHEBI:33019"/>
        <dbReference type="ChEBI" id="CHEBI:46398"/>
        <dbReference type="ChEBI" id="CHEBI:233474"/>
    </reaction>
</comment>
<keyword evidence="10" id="KW-1185">Reference proteome</keyword>
<comment type="similarity">
    <text evidence="1 8">Belongs to the SELO family.</text>
</comment>
<dbReference type="GO" id="GO:0005524">
    <property type="term" value="F:ATP binding"/>
    <property type="evidence" value="ECO:0007669"/>
    <property type="project" value="UniProtKB-UniRule"/>
</dbReference>
<feature type="active site" description="Proton acceptor" evidence="8">
    <location>
        <position position="242"/>
    </location>
</feature>
<reference evidence="9 10" key="1">
    <citation type="submission" date="2018-11" db="EMBL/GenBank/DDBJ databases">
        <title>Gemmobacter sp. nov., YIM 102744-1 draft genome.</title>
        <authorList>
            <person name="Li G."/>
            <person name="Jiang Y."/>
        </authorList>
    </citation>
    <scope>NUCLEOTIDE SEQUENCE [LARGE SCALE GENOMIC DNA]</scope>
    <source>
        <strain evidence="9 10">YIM 102744-1</strain>
    </source>
</reference>
<feature type="binding site" evidence="8">
    <location>
        <position position="252"/>
    </location>
    <ligand>
        <name>Mg(2+)</name>
        <dbReference type="ChEBI" id="CHEBI:18420"/>
    </ligand>
</feature>
<evidence type="ECO:0000256" key="3">
    <source>
        <dbReference type="ARBA" id="ARBA00022695"/>
    </source>
</evidence>
<dbReference type="InterPro" id="IPR003846">
    <property type="entry name" value="SelO"/>
</dbReference>
<dbReference type="EC" id="2.7.7.108" evidence="8"/>
<feature type="binding site" evidence="8">
    <location>
        <position position="177"/>
    </location>
    <ligand>
        <name>ATP</name>
        <dbReference type="ChEBI" id="CHEBI:30616"/>
    </ligand>
</feature>
<dbReference type="Pfam" id="PF02696">
    <property type="entry name" value="SelO"/>
    <property type="match status" value="1"/>
</dbReference>
<feature type="binding site" evidence="8">
    <location>
        <position position="87"/>
    </location>
    <ligand>
        <name>ATP</name>
        <dbReference type="ChEBI" id="CHEBI:30616"/>
    </ligand>
</feature>
<keyword evidence="4 8" id="KW-0479">Metal-binding</keyword>
<feature type="binding site" evidence="8">
    <location>
        <position position="252"/>
    </location>
    <ligand>
        <name>ATP</name>
        <dbReference type="ChEBI" id="CHEBI:30616"/>
    </ligand>
</feature>
<evidence type="ECO:0000256" key="5">
    <source>
        <dbReference type="ARBA" id="ARBA00022741"/>
    </source>
</evidence>
<dbReference type="Proteomes" id="UP000282125">
    <property type="component" value="Unassembled WGS sequence"/>
</dbReference>
<dbReference type="OrthoDB" id="9776281at2"/>
<accession>A0A3P3DQZ5</accession>
<dbReference type="GO" id="GO:0000287">
    <property type="term" value="F:magnesium ion binding"/>
    <property type="evidence" value="ECO:0007669"/>
    <property type="project" value="UniProtKB-UniRule"/>
</dbReference>
<keyword evidence="5 8" id="KW-0547">Nucleotide-binding</keyword>
<comment type="catalytic activity">
    <reaction evidence="8">
        <text>L-threonyl-[protein] + ATP = 3-O-(5'-adenylyl)-L-threonyl-[protein] + diphosphate</text>
        <dbReference type="Rhea" id="RHEA:54292"/>
        <dbReference type="Rhea" id="RHEA-COMP:11060"/>
        <dbReference type="Rhea" id="RHEA-COMP:13847"/>
        <dbReference type="ChEBI" id="CHEBI:30013"/>
        <dbReference type="ChEBI" id="CHEBI:30616"/>
        <dbReference type="ChEBI" id="CHEBI:33019"/>
        <dbReference type="ChEBI" id="CHEBI:138113"/>
        <dbReference type="EC" id="2.7.7.108"/>
    </reaction>
</comment>
<comment type="catalytic activity">
    <reaction evidence="8">
        <text>L-tyrosyl-[protein] + UTP = O-(5'-uridylyl)-L-tyrosyl-[protein] + diphosphate</text>
        <dbReference type="Rhea" id="RHEA:83887"/>
        <dbReference type="Rhea" id="RHEA-COMP:10136"/>
        <dbReference type="Rhea" id="RHEA-COMP:20238"/>
        <dbReference type="ChEBI" id="CHEBI:33019"/>
        <dbReference type="ChEBI" id="CHEBI:46398"/>
        <dbReference type="ChEBI" id="CHEBI:46858"/>
        <dbReference type="ChEBI" id="CHEBI:90602"/>
    </reaction>
</comment>
<evidence type="ECO:0000256" key="1">
    <source>
        <dbReference type="ARBA" id="ARBA00009747"/>
    </source>
</evidence>
<keyword evidence="3 8" id="KW-0548">Nucleotidyltransferase</keyword>
<dbReference type="RefSeq" id="WP_124964067.1">
    <property type="nucleotide sequence ID" value="NZ_RRAZ01000006.1"/>
</dbReference>
<evidence type="ECO:0000313" key="9">
    <source>
        <dbReference type="EMBL" id="RRH76680.1"/>
    </source>
</evidence>
<dbReference type="PANTHER" id="PTHR32057:SF14">
    <property type="entry name" value="PROTEIN ADENYLYLTRANSFERASE SELO, MITOCHONDRIAL"/>
    <property type="match status" value="1"/>
</dbReference>
<dbReference type="EC" id="2.7.7.-" evidence="8"/>
<evidence type="ECO:0000313" key="10">
    <source>
        <dbReference type="Proteomes" id="UP000282125"/>
    </source>
</evidence>
<name>A0A3P3DQZ5_9RHOB</name>
<feature type="binding site" evidence="8">
    <location>
        <position position="86"/>
    </location>
    <ligand>
        <name>ATP</name>
        <dbReference type="ChEBI" id="CHEBI:30616"/>
    </ligand>
</feature>
<feature type="binding site" evidence="8">
    <location>
        <position position="119"/>
    </location>
    <ligand>
        <name>ATP</name>
        <dbReference type="ChEBI" id="CHEBI:30616"/>
    </ligand>
</feature>
<comment type="caution">
    <text evidence="9">The sequence shown here is derived from an EMBL/GenBank/DDBJ whole genome shotgun (WGS) entry which is preliminary data.</text>
</comment>
<comment type="catalytic activity">
    <reaction evidence="8">
        <text>L-tyrosyl-[protein] + ATP = O-(5'-adenylyl)-L-tyrosyl-[protein] + diphosphate</text>
        <dbReference type="Rhea" id="RHEA:54288"/>
        <dbReference type="Rhea" id="RHEA-COMP:10136"/>
        <dbReference type="Rhea" id="RHEA-COMP:13846"/>
        <dbReference type="ChEBI" id="CHEBI:30616"/>
        <dbReference type="ChEBI" id="CHEBI:33019"/>
        <dbReference type="ChEBI" id="CHEBI:46858"/>
        <dbReference type="ChEBI" id="CHEBI:83624"/>
        <dbReference type="EC" id="2.7.7.108"/>
    </reaction>
</comment>
<evidence type="ECO:0000256" key="8">
    <source>
        <dbReference type="HAMAP-Rule" id="MF_00692"/>
    </source>
</evidence>
<dbReference type="GO" id="GO:0070733">
    <property type="term" value="F:AMPylase activity"/>
    <property type="evidence" value="ECO:0007669"/>
    <property type="project" value="UniProtKB-EC"/>
</dbReference>
<feature type="binding site" evidence="8">
    <location>
        <position position="107"/>
    </location>
    <ligand>
        <name>ATP</name>
        <dbReference type="ChEBI" id="CHEBI:30616"/>
    </ligand>
</feature>
<dbReference type="HAMAP" id="MF_00692">
    <property type="entry name" value="SelO"/>
    <property type="match status" value="1"/>
</dbReference>
<keyword evidence="2 8" id="KW-0808">Transferase</keyword>
<feature type="binding site" evidence="8">
    <location>
        <position position="84"/>
    </location>
    <ligand>
        <name>ATP</name>
        <dbReference type="ChEBI" id="CHEBI:30616"/>
    </ligand>
</feature>
<feature type="binding site" evidence="8">
    <location>
        <position position="243"/>
    </location>
    <ligand>
        <name>Mg(2+)</name>
        <dbReference type="ChEBI" id="CHEBI:18420"/>
    </ligand>
</feature>
<evidence type="ECO:0000256" key="2">
    <source>
        <dbReference type="ARBA" id="ARBA00022679"/>
    </source>
</evidence>
<comment type="catalytic activity">
    <reaction evidence="8">
        <text>L-seryl-[protein] + UTP = O-(5'-uridylyl)-L-seryl-[protein] + diphosphate</text>
        <dbReference type="Rhea" id="RHEA:64604"/>
        <dbReference type="Rhea" id="RHEA-COMP:9863"/>
        <dbReference type="Rhea" id="RHEA-COMP:16635"/>
        <dbReference type="ChEBI" id="CHEBI:29999"/>
        <dbReference type="ChEBI" id="CHEBI:33019"/>
        <dbReference type="ChEBI" id="CHEBI:46398"/>
        <dbReference type="ChEBI" id="CHEBI:156051"/>
    </reaction>
</comment>
<evidence type="ECO:0000256" key="6">
    <source>
        <dbReference type="ARBA" id="ARBA00022840"/>
    </source>
</evidence>
<dbReference type="AlphaFoldDB" id="A0A3P3DQZ5"/>
<feature type="binding site" evidence="8">
    <location>
        <position position="120"/>
    </location>
    <ligand>
        <name>ATP</name>
        <dbReference type="ChEBI" id="CHEBI:30616"/>
    </ligand>
</feature>